<dbReference type="Proteomes" id="UP001385951">
    <property type="component" value="Unassembled WGS sequence"/>
</dbReference>
<evidence type="ECO:0000313" key="2">
    <source>
        <dbReference type="Proteomes" id="UP001385951"/>
    </source>
</evidence>
<protein>
    <submittedName>
        <fullName evidence="1">Uncharacterized protein</fullName>
    </submittedName>
</protein>
<reference evidence="1 2" key="1">
    <citation type="submission" date="2022-09" db="EMBL/GenBank/DDBJ databases">
        <authorList>
            <person name="Palmer J.M."/>
        </authorList>
    </citation>
    <scope>NUCLEOTIDE SEQUENCE [LARGE SCALE GENOMIC DNA]</scope>
    <source>
        <strain evidence="1 2">DSM 7382</strain>
    </source>
</reference>
<proteinExistence type="predicted"/>
<organism evidence="1 2">
    <name type="scientific">Cerrena zonata</name>
    <dbReference type="NCBI Taxonomy" id="2478898"/>
    <lineage>
        <taxon>Eukaryota</taxon>
        <taxon>Fungi</taxon>
        <taxon>Dikarya</taxon>
        <taxon>Basidiomycota</taxon>
        <taxon>Agaricomycotina</taxon>
        <taxon>Agaricomycetes</taxon>
        <taxon>Polyporales</taxon>
        <taxon>Cerrenaceae</taxon>
        <taxon>Cerrena</taxon>
    </lineage>
</organism>
<dbReference type="EMBL" id="JASBNA010000002">
    <property type="protein sequence ID" value="KAK7694169.1"/>
    <property type="molecule type" value="Genomic_DNA"/>
</dbReference>
<keyword evidence="2" id="KW-1185">Reference proteome</keyword>
<evidence type="ECO:0000313" key="1">
    <source>
        <dbReference type="EMBL" id="KAK7694169.1"/>
    </source>
</evidence>
<accession>A0AAW0GQQ9</accession>
<name>A0AAW0GQQ9_9APHY</name>
<sequence>MSFVPHIYQLPICAANYVFTDEDYKIYIGHQLDILSNPVVARYALAEGGITWQLALESRVSLANIANVDTENMICAYQWIEVAP</sequence>
<comment type="caution">
    <text evidence="1">The sequence shown here is derived from an EMBL/GenBank/DDBJ whole genome shotgun (WGS) entry which is preliminary data.</text>
</comment>
<gene>
    <name evidence="1" type="ORF">QCA50_001349</name>
</gene>
<dbReference type="AlphaFoldDB" id="A0AAW0GQQ9"/>